<sequence length="334" mass="38982">MTHGIYTSANDVVYDQLVALLNSIEVNAGPDIPVCVIAYDDRLDRVKTEISQRKNVELLDDPELFAPWEQFSYEVWKAHPYALKQWSEQGIQGVRRLGMNRRYCAFDSQAPFDKFLYFDADVLVLNSLDYLFEQLNNRDVVVYDFQYKDPSHIYNANSEKLLDIFPEERINREIFCAGFYGSKRGLLPPEQRAKVVNHLNSGEAEILYLSAPNQSVLNYTLMRSELDIYNFALELPKEKRTGCSVTSPHFEEKDRRVYDKGVPLTYLHFIGISASIFTRLCSGENITFPYRDSFLYYRYLNEPECQPQFQGKPVAYDRPKPSKNPVKRWLQNWI</sequence>
<reference evidence="1 2" key="1">
    <citation type="submission" date="2023-01" db="EMBL/GenBank/DDBJ databases">
        <title>Novel diversity within Roseofilum (Cyanobacteria; Desertifilaceae) from marine benthic mats with descriptions of four novel species.</title>
        <authorList>
            <person name="Wang Y."/>
            <person name="Berthold D.E."/>
            <person name="Hu J."/>
            <person name="Lefler F.W."/>
            <person name="Laughinghouse H.D. IV."/>
        </authorList>
    </citation>
    <scope>NUCLEOTIDE SEQUENCE [LARGE SCALE GENOMIC DNA]</scope>
    <source>
        <strain evidence="1 2">BLCC-M143</strain>
    </source>
</reference>
<dbReference type="Gene3D" id="3.90.550.10">
    <property type="entry name" value="Spore Coat Polysaccharide Biosynthesis Protein SpsA, Chain A"/>
    <property type="match status" value="1"/>
</dbReference>
<evidence type="ECO:0000313" key="2">
    <source>
        <dbReference type="Proteomes" id="UP001232992"/>
    </source>
</evidence>
<protein>
    <submittedName>
        <fullName evidence="1">Sugar transferase</fullName>
    </submittedName>
</protein>
<gene>
    <name evidence="1" type="ORF">PMH09_20840</name>
</gene>
<dbReference type="GO" id="GO:0016740">
    <property type="term" value="F:transferase activity"/>
    <property type="evidence" value="ECO:0007669"/>
    <property type="project" value="UniProtKB-KW"/>
</dbReference>
<dbReference type="Proteomes" id="UP001232992">
    <property type="component" value="Unassembled WGS sequence"/>
</dbReference>
<dbReference type="InterPro" id="IPR029044">
    <property type="entry name" value="Nucleotide-diphossugar_trans"/>
</dbReference>
<comment type="caution">
    <text evidence="1">The sequence shown here is derived from an EMBL/GenBank/DDBJ whole genome shotgun (WGS) entry which is preliminary data.</text>
</comment>
<dbReference type="SUPFAM" id="SSF53448">
    <property type="entry name" value="Nucleotide-diphospho-sugar transferases"/>
    <property type="match status" value="1"/>
</dbReference>
<dbReference type="NCBIfam" id="NF045582">
    <property type="entry name" value="Npun_R2823_gen"/>
    <property type="match status" value="1"/>
</dbReference>
<proteinExistence type="predicted"/>
<dbReference type="RefSeq" id="WP_283760274.1">
    <property type="nucleotide sequence ID" value="NZ_JAQOSQ010000042.1"/>
</dbReference>
<keyword evidence="1" id="KW-0808">Transferase</keyword>
<name>A0ABT7C2G8_9CYAN</name>
<evidence type="ECO:0000313" key="1">
    <source>
        <dbReference type="EMBL" id="MDJ1185634.1"/>
    </source>
</evidence>
<dbReference type="InterPro" id="IPR054619">
    <property type="entry name" value="Npun_R2821-like"/>
</dbReference>
<keyword evidence="2" id="KW-1185">Reference proteome</keyword>
<accession>A0ABT7C2G8</accession>
<organism evidence="1 2">
    <name type="scientific">Roseofilum casamattae BLCC-M143</name>
    <dbReference type="NCBI Taxonomy" id="3022442"/>
    <lineage>
        <taxon>Bacteria</taxon>
        <taxon>Bacillati</taxon>
        <taxon>Cyanobacteriota</taxon>
        <taxon>Cyanophyceae</taxon>
        <taxon>Desertifilales</taxon>
        <taxon>Desertifilaceae</taxon>
        <taxon>Roseofilum</taxon>
        <taxon>Roseofilum casamattae</taxon>
    </lineage>
</organism>
<dbReference type="EMBL" id="JAQOSQ010000042">
    <property type="protein sequence ID" value="MDJ1185634.1"/>
    <property type="molecule type" value="Genomic_DNA"/>
</dbReference>